<dbReference type="Pfam" id="PF04134">
    <property type="entry name" value="DCC1-like"/>
    <property type="match status" value="1"/>
</dbReference>
<evidence type="ECO:0008006" key="3">
    <source>
        <dbReference type="Google" id="ProtNLM"/>
    </source>
</evidence>
<dbReference type="AlphaFoldDB" id="A0A426Y2G6"/>
<accession>A0A426Y2G6</accession>
<dbReference type="EMBL" id="AMZH03015538">
    <property type="protein sequence ID" value="RRT45894.1"/>
    <property type="molecule type" value="Genomic_DNA"/>
</dbReference>
<organism evidence="1 2">
    <name type="scientific">Ensete ventricosum</name>
    <name type="common">Abyssinian banana</name>
    <name type="synonym">Musa ensete</name>
    <dbReference type="NCBI Taxonomy" id="4639"/>
    <lineage>
        <taxon>Eukaryota</taxon>
        <taxon>Viridiplantae</taxon>
        <taxon>Streptophyta</taxon>
        <taxon>Embryophyta</taxon>
        <taxon>Tracheophyta</taxon>
        <taxon>Spermatophyta</taxon>
        <taxon>Magnoliopsida</taxon>
        <taxon>Liliopsida</taxon>
        <taxon>Zingiberales</taxon>
        <taxon>Musaceae</taxon>
        <taxon>Ensete</taxon>
    </lineage>
</organism>
<dbReference type="InterPro" id="IPR007263">
    <property type="entry name" value="DCC1-like"/>
</dbReference>
<name>A0A426Y2G6_ENSVE</name>
<gene>
    <name evidence="1" type="ORF">B296_00027550</name>
</gene>
<dbReference type="Proteomes" id="UP000287651">
    <property type="component" value="Unassembled WGS sequence"/>
</dbReference>
<evidence type="ECO:0000313" key="2">
    <source>
        <dbReference type="Proteomes" id="UP000287651"/>
    </source>
</evidence>
<dbReference type="PANTHER" id="PTHR34290">
    <property type="entry name" value="SI:CH73-390P7.2"/>
    <property type="match status" value="1"/>
</dbReference>
<dbReference type="InterPro" id="IPR044691">
    <property type="entry name" value="DCC1_Trx"/>
</dbReference>
<dbReference type="PANTHER" id="PTHR34290:SF2">
    <property type="entry name" value="OS04G0668800 PROTEIN"/>
    <property type="match status" value="1"/>
</dbReference>
<protein>
    <recommendedName>
        <fullName evidence="3">Thiol-disulfide oxidoreductase DCC</fullName>
    </recommendedName>
</protein>
<reference evidence="1 2" key="1">
    <citation type="journal article" date="2014" name="Agronomy (Basel)">
        <title>A Draft Genome Sequence for Ensete ventricosum, the Drought-Tolerant Tree Against Hunger.</title>
        <authorList>
            <person name="Harrison J."/>
            <person name="Moore K.A."/>
            <person name="Paszkiewicz K."/>
            <person name="Jones T."/>
            <person name="Grant M."/>
            <person name="Ambacheew D."/>
            <person name="Muzemil S."/>
            <person name="Studholme D.J."/>
        </authorList>
    </citation>
    <scope>NUCLEOTIDE SEQUENCE [LARGE SCALE GENOMIC DNA]</scope>
</reference>
<evidence type="ECO:0000313" key="1">
    <source>
        <dbReference type="EMBL" id="RRT45894.1"/>
    </source>
</evidence>
<proteinExistence type="predicted"/>
<comment type="caution">
    <text evidence="1">The sequence shown here is derived from an EMBL/GenBank/DDBJ whole genome shotgun (WGS) entry which is preliminary data.</text>
</comment>
<dbReference type="GO" id="GO:0015035">
    <property type="term" value="F:protein-disulfide reductase activity"/>
    <property type="evidence" value="ECO:0007669"/>
    <property type="project" value="InterPro"/>
</dbReference>
<sequence>MACRAALPRVAFRAPISASSFPSQISRSAFAPRGVFRYRFLSEAKLGTVTRVKEDTCPSNTWKIKMLYDGDCPLCMREVNFLRERNRSYGAINFVDISSKDYSPEENQGLDYETVCHCYCLIFCLQNTVLHQYFLNNSKCLIMNTNDEKKLQLQVNLR</sequence>